<keyword evidence="2" id="KW-1185">Reference proteome</keyword>
<gene>
    <name evidence="1" type="ORF">JQM67_08745</name>
</gene>
<evidence type="ECO:0000313" key="2">
    <source>
        <dbReference type="Proteomes" id="UP001299220"/>
    </source>
</evidence>
<evidence type="ECO:0000313" key="1">
    <source>
        <dbReference type="EMBL" id="MCF2652689.1"/>
    </source>
</evidence>
<proteinExistence type="predicted"/>
<sequence>MDLSKLDTAARAYFDSLTPAMKENIMQTGAKLTTKNDLERFVQNSVESLPGVTVETK</sequence>
<comment type="caution">
    <text evidence="1">The sequence shown here is derived from an EMBL/GenBank/DDBJ whole genome shotgun (WGS) entry which is preliminary data.</text>
</comment>
<organism evidence="1 2">
    <name type="scientific">Anaeromassilibacillus senegalensis</name>
    <dbReference type="NCBI Taxonomy" id="1673717"/>
    <lineage>
        <taxon>Bacteria</taxon>
        <taxon>Bacillati</taxon>
        <taxon>Bacillota</taxon>
        <taxon>Clostridia</taxon>
        <taxon>Eubacteriales</taxon>
        <taxon>Acutalibacteraceae</taxon>
        <taxon>Anaeromassilibacillus</taxon>
    </lineage>
</organism>
<accession>A0ABS9CNI8</accession>
<name>A0ABS9CNI8_9FIRM</name>
<dbReference type="Proteomes" id="UP001299220">
    <property type="component" value="Unassembled WGS sequence"/>
</dbReference>
<dbReference type="RefSeq" id="WP_235323721.1">
    <property type="nucleotide sequence ID" value="NZ_JAFBIT010000002.1"/>
</dbReference>
<dbReference type="EMBL" id="JAFBIT010000002">
    <property type="protein sequence ID" value="MCF2652689.1"/>
    <property type="molecule type" value="Genomic_DNA"/>
</dbReference>
<reference evidence="1 2" key="1">
    <citation type="submission" date="2020-12" db="EMBL/GenBank/DDBJ databases">
        <title>Whole genome sequences of gut porcine anaerobes.</title>
        <authorList>
            <person name="Kubasova T."/>
            <person name="Jahodarova E."/>
            <person name="Rychlik I."/>
        </authorList>
    </citation>
    <scope>NUCLEOTIDE SEQUENCE [LARGE SCALE GENOMIC DNA]</scope>
    <source>
        <strain evidence="1 2">An867</strain>
    </source>
</reference>
<protein>
    <recommendedName>
        <fullName evidence="3">XkdX family protein</fullName>
    </recommendedName>
</protein>
<evidence type="ECO:0008006" key="3">
    <source>
        <dbReference type="Google" id="ProtNLM"/>
    </source>
</evidence>